<accession>D1A6N3</accession>
<keyword evidence="3" id="KW-1185">Reference proteome</keyword>
<sequence length="68" mass="7724">MPSKHKYTTRTFRPKDLAAYERAKEALQQLGITMDEYLNMCIEYAAGKRDSFPPRPPFTEPAAGATED</sequence>
<protein>
    <submittedName>
        <fullName evidence="2">Uncharacterized protein</fullName>
    </submittedName>
</protein>
<organism evidence="2 3">
    <name type="scientific">Thermomonospora curvata (strain ATCC 19995 / DSM 43183 / JCM 3096 / KCTC 9072 / NBRC 15933 / NCIMB 10081 / Henssen B9)</name>
    <dbReference type="NCBI Taxonomy" id="471852"/>
    <lineage>
        <taxon>Bacteria</taxon>
        <taxon>Bacillati</taxon>
        <taxon>Actinomycetota</taxon>
        <taxon>Actinomycetes</taxon>
        <taxon>Streptosporangiales</taxon>
        <taxon>Thermomonosporaceae</taxon>
        <taxon>Thermomonospora</taxon>
    </lineage>
</organism>
<evidence type="ECO:0000256" key="1">
    <source>
        <dbReference type="SAM" id="MobiDB-lite"/>
    </source>
</evidence>
<feature type="region of interest" description="Disordered" evidence="1">
    <location>
        <begin position="48"/>
        <end position="68"/>
    </location>
</feature>
<proteinExistence type="predicted"/>
<dbReference type="AlphaFoldDB" id="D1A6N3"/>
<reference evidence="2 3" key="1">
    <citation type="journal article" date="2011" name="Stand. Genomic Sci.">
        <title>Complete genome sequence of Thermomonospora curvata type strain (B9).</title>
        <authorList>
            <person name="Chertkov O."/>
            <person name="Sikorski J."/>
            <person name="Nolan M."/>
            <person name="Lapidus A."/>
            <person name="Lucas S."/>
            <person name="Del Rio T.G."/>
            <person name="Tice H."/>
            <person name="Cheng J.F."/>
            <person name="Goodwin L."/>
            <person name="Pitluck S."/>
            <person name="Liolios K."/>
            <person name="Ivanova N."/>
            <person name="Mavromatis K."/>
            <person name="Mikhailova N."/>
            <person name="Ovchinnikova G."/>
            <person name="Pati A."/>
            <person name="Chen A."/>
            <person name="Palaniappan K."/>
            <person name="Djao O.D."/>
            <person name="Land M."/>
            <person name="Hauser L."/>
            <person name="Chang Y.J."/>
            <person name="Jeffries C.D."/>
            <person name="Brettin T."/>
            <person name="Han C."/>
            <person name="Detter J.C."/>
            <person name="Rohde M."/>
            <person name="Goker M."/>
            <person name="Woyke T."/>
            <person name="Bristow J."/>
            <person name="Eisen J.A."/>
            <person name="Markowitz V."/>
            <person name="Hugenholtz P."/>
            <person name="Klenk H.P."/>
            <person name="Kyrpides N.C."/>
        </authorList>
    </citation>
    <scope>NUCLEOTIDE SEQUENCE [LARGE SCALE GENOMIC DNA]</scope>
    <source>
        <strain evidence="3">ATCC 19995 / DSM 43183 / JCM 3096 / KCTC 9072 / NBRC 15933 / NCIMB 10081 / Henssen B9</strain>
    </source>
</reference>
<evidence type="ECO:0000313" key="3">
    <source>
        <dbReference type="Proteomes" id="UP000001918"/>
    </source>
</evidence>
<evidence type="ECO:0000313" key="2">
    <source>
        <dbReference type="EMBL" id="ACY96508.1"/>
    </source>
</evidence>
<dbReference type="KEGG" id="tcu:Tcur_0922"/>
<dbReference type="RefSeq" id="WP_012851292.1">
    <property type="nucleotide sequence ID" value="NC_013510.1"/>
</dbReference>
<name>D1A6N3_THECD</name>
<gene>
    <name evidence="2" type="ordered locus">Tcur_0922</name>
</gene>
<dbReference type="Proteomes" id="UP000001918">
    <property type="component" value="Chromosome"/>
</dbReference>
<dbReference type="HOGENOM" id="CLU_2792640_0_0_11"/>
<dbReference type="EMBL" id="CP001738">
    <property type="protein sequence ID" value="ACY96508.1"/>
    <property type="molecule type" value="Genomic_DNA"/>
</dbReference>